<gene>
    <name evidence="2" type="ORF">KGD83_07675</name>
</gene>
<dbReference type="Proteomes" id="UP000678016">
    <property type="component" value="Chromosome"/>
</dbReference>
<name>A0ABX8C7I7_9ACTN</name>
<dbReference type="RefSeq" id="WP_212643169.1">
    <property type="nucleotide sequence ID" value="NZ_CP074132.1"/>
</dbReference>
<evidence type="ECO:0000313" key="3">
    <source>
        <dbReference type="Proteomes" id="UP000678016"/>
    </source>
</evidence>
<reference evidence="3" key="1">
    <citation type="submission" date="2021-05" db="EMBL/GenBank/DDBJ databases">
        <title>Direct Submission.</title>
        <authorList>
            <person name="Li K."/>
            <person name="Gao J."/>
        </authorList>
    </citation>
    <scope>NUCLEOTIDE SEQUENCE [LARGE SCALE GENOMIC DNA]</scope>
    <source>
        <strain evidence="3">HDS12</strain>
    </source>
</reference>
<proteinExistence type="predicted"/>
<keyword evidence="1" id="KW-1133">Transmembrane helix</keyword>
<keyword evidence="1" id="KW-0812">Transmembrane</keyword>
<accession>A0ABX8C7I7</accession>
<keyword evidence="1" id="KW-0472">Membrane</keyword>
<feature type="transmembrane region" description="Helical" evidence="1">
    <location>
        <begin position="55"/>
        <end position="80"/>
    </location>
</feature>
<protein>
    <submittedName>
        <fullName evidence="2">Uncharacterized protein</fullName>
    </submittedName>
</protein>
<feature type="transmembrane region" description="Helical" evidence="1">
    <location>
        <begin position="171"/>
        <end position="190"/>
    </location>
</feature>
<evidence type="ECO:0000256" key="1">
    <source>
        <dbReference type="SAM" id="Phobius"/>
    </source>
</evidence>
<sequence length="194" mass="21856">MSVFQKSRRKRSSKTLRNRWTASFGISVCFLVGLFWLGGVTQALGSESGAYRWEWFFYSIFYPTAYWFLLKVSCFTYIGLRVDAVVVKNFLVKHVIPAQLVSRVLWEGGVDIVLEDGSKWWCLNLGGSLVGQLAGYPTNRRCAREIENFVERIKAEPVTVEGSGVVTSLHLNLSFLACASLASLILFYLLSLGY</sequence>
<evidence type="ECO:0000313" key="2">
    <source>
        <dbReference type="EMBL" id="QUX30395.1"/>
    </source>
</evidence>
<keyword evidence="3" id="KW-1185">Reference proteome</keyword>
<organism evidence="2 3">
    <name type="scientific">Nocardiopsis akebiae</name>
    <dbReference type="NCBI Taxonomy" id="2831968"/>
    <lineage>
        <taxon>Bacteria</taxon>
        <taxon>Bacillati</taxon>
        <taxon>Actinomycetota</taxon>
        <taxon>Actinomycetes</taxon>
        <taxon>Streptosporangiales</taxon>
        <taxon>Nocardiopsidaceae</taxon>
        <taxon>Nocardiopsis</taxon>
    </lineage>
</organism>
<dbReference type="EMBL" id="CP074132">
    <property type="protein sequence ID" value="QUX30395.1"/>
    <property type="molecule type" value="Genomic_DNA"/>
</dbReference>